<dbReference type="Pfam" id="PF07727">
    <property type="entry name" value="RVT_2"/>
    <property type="match status" value="1"/>
</dbReference>
<dbReference type="AlphaFoldDB" id="A0A1S4B5H0"/>
<dbReference type="PaxDb" id="4097-A0A1S4B5H0"/>
<evidence type="ECO:0000259" key="1">
    <source>
        <dbReference type="Pfam" id="PF07727"/>
    </source>
</evidence>
<reference evidence="2" key="1">
    <citation type="submission" date="2025-08" db="UniProtKB">
        <authorList>
            <consortium name="RefSeq"/>
        </authorList>
    </citation>
    <scope>IDENTIFICATION</scope>
</reference>
<organism evidence="2">
    <name type="scientific">Nicotiana tabacum</name>
    <name type="common">Common tobacco</name>
    <dbReference type="NCBI Taxonomy" id="4097"/>
    <lineage>
        <taxon>Eukaryota</taxon>
        <taxon>Viridiplantae</taxon>
        <taxon>Streptophyta</taxon>
        <taxon>Embryophyta</taxon>
        <taxon>Tracheophyta</taxon>
        <taxon>Spermatophyta</taxon>
        <taxon>Magnoliopsida</taxon>
        <taxon>eudicotyledons</taxon>
        <taxon>Gunneridae</taxon>
        <taxon>Pentapetalae</taxon>
        <taxon>asterids</taxon>
        <taxon>lamiids</taxon>
        <taxon>Solanales</taxon>
        <taxon>Solanaceae</taxon>
        <taxon>Nicotianoideae</taxon>
        <taxon>Nicotianeae</taxon>
        <taxon>Nicotiana</taxon>
    </lineage>
</organism>
<gene>
    <name evidence="2" type="primary">LOC107804777</name>
</gene>
<proteinExistence type="predicted"/>
<sequence>MTTIRALIATAVKKYWRIFQLDVNNTFLHGDFHEEVYMDLPPGLLVDALGLVCKLNKSLHGLKQANWQWYAKPAEALCSKEYVHSLNDYSVGSFLQGRWCHNQRKFALDLLKEYECLHCSAFSGPLDPNVKLRAKEGVPLTDPSTYRTLIACPDFRKSASGYLVLLGDSSISWKSKK</sequence>
<dbReference type="InterPro" id="IPR013103">
    <property type="entry name" value="RVT_2"/>
</dbReference>
<evidence type="ECO:0000313" key="2">
    <source>
        <dbReference type="RefSeq" id="XP_016484195.1"/>
    </source>
</evidence>
<accession>A0A1S4B5H0</accession>
<protein>
    <recommendedName>
        <fullName evidence="1">Reverse transcriptase Ty1/copia-type domain-containing protein</fullName>
    </recommendedName>
</protein>
<dbReference type="KEGG" id="nta:107804777"/>
<dbReference type="STRING" id="4097.A0A1S4B5H0"/>
<dbReference type="RefSeq" id="XP_016484195.1">
    <property type="nucleotide sequence ID" value="XM_016628709.1"/>
</dbReference>
<dbReference type="OrthoDB" id="414945at2759"/>
<name>A0A1S4B5H0_TOBAC</name>
<feature type="domain" description="Reverse transcriptase Ty1/copia-type" evidence="1">
    <location>
        <begin position="3"/>
        <end position="84"/>
    </location>
</feature>